<dbReference type="GO" id="GO:0005829">
    <property type="term" value="C:cytosol"/>
    <property type="evidence" value="ECO:0007669"/>
    <property type="project" value="TreeGrafter"/>
</dbReference>
<dbReference type="HOGENOM" id="CLU_008255_6_0_14"/>
<dbReference type="InterPro" id="IPR004364">
    <property type="entry name" value="Aa-tRNA-synt_II"/>
</dbReference>
<evidence type="ECO:0000256" key="3">
    <source>
        <dbReference type="ARBA" id="ARBA00022490"/>
    </source>
</evidence>
<dbReference type="EC" id="6.1.1.6" evidence="11"/>
<evidence type="ECO:0000313" key="14">
    <source>
        <dbReference type="EMBL" id="AHB99400.1"/>
    </source>
</evidence>
<sequence length="492" mass="57343">MSKKLNDQELVRLDKLNRLIESKQNPYEVTKVANTHNTKSLKEKYDQFSKEQLAEMQLDKPITVSGRVILIRRTFILIQDFHSELQLYINKNKQPDLFKYFNDYLDLGDVVCATGKPMKTNTNELSLDLESLKIISKSLRVPPEKFHGIADEEIRSRKRYLDLVYNKESKERFVYRSKIIAAMRQYFNENGFLEVETPFLHAQIGGAAAKPFITRYNALDRDYYLRIAPELPLKKLIVGSFEKIYEIGKCFRNEGMDSTHNPEFTSVETYVAYVDYIYMMELTEALIKYIAKTIGISHTNIKNETVDWNKPFKRIKMTELVKQETGIDFTQVKKLDEALDLAKKHKVHVKEHEKTIGHIINLFFEEFCEKKLVEPTFVTHHPVEISPLSKLDYSDPRYTERFELFAFGKELSNGFSELNDPIDQRQRFEKQLEEKQKGNDEASEMDEDFLEALENGLPPTGGLGIGVDRLVMMLTGTTSIRDILFFPHVREE</sequence>
<keyword evidence="9 11" id="KW-0030">Aminoacyl-tRNA synthetase</keyword>
<dbReference type="NCBIfam" id="TIGR00499">
    <property type="entry name" value="lysS_bact"/>
    <property type="match status" value="1"/>
</dbReference>
<evidence type="ECO:0000256" key="2">
    <source>
        <dbReference type="ARBA" id="ARBA00011738"/>
    </source>
</evidence>
<dbReference type="GO" id="GO:0000287">
    <property type="term" value="F:magnesium ion binding"/>
    <property type="evidence" value="ECO:0007669"/>
    <property type="project" value="UniProtKB-UniRule"/>
</dbReference>
<organism evidence="14 15">
    <name type="scientific">Mycoplasmoides gallisepticum S6</name>
    <dbReference type="NCBI Taxonomy" id="1006581"/>
    <lineage>
        <taxon>Bacteria</taxon>
        <taxon>Bacillati</taxon>
        <taxon>Mycoplasmatota</taxon>
        <taxon>Mycoplasmoidales</taxon>
        <taxon>Mycoplasmoidaceae</taxon>
        <taxon>Mycoplasmoides</taxon>
    </lineage>
</organism>
<dbReference type="CDD" id="cd00775">
    <property type="entry name" value="LysRS_core"/>
    <property type="match status" value="1"/>
</dbReference>
<feature type="binding site" evidence="11">
    <location>
        <position position="410"/>
    </location>
    <ligand>
        <name>Mg(2+)</name>
        <dbReference type="ChEBI" id="CHEBI:18420"/>
        <label>2</label>
    </ligand>
</feature>
<evidence type="ECO:0000256" key="9">
    <source>
        <dbReference type="ARBA" id="ARBA00023146"/>
    </source>
</evidence>
<feature type="binding site" evidence="11">
    <location>
        <position position="410"/>
    </location>
    <ligand>
        <name>Mg(2+)</name>
        <dbReference type="ChEBI" id="CHEBI:18420"/>
        <label>1</label>
    </ligand>
</feature>
<evidence type="ECO:0000256" key="8">
    <source>
        <dbReference type="ARBA" id="ARBA00022917"/>
    </source>
</evidence>
<evidence type="ECO:0000256" key="4">
    <source>
        <dbReference type="ARBA" id="ARBA00022598"/>
    </source>
</evidence>
<evidence type="ECO:0000313" key="15">
    <source>
        <dbReference type="Proteomes" id="UP000018735"/>
    </source>
</evidence>
<dbReference type="CDD" id="cd04322">
    <property type="entry name" value="LysRS_N"/>
    <property type="match status" value="1"/>
</dbReference>
<comment type="subcellular location">
    <subcellularLocation>
        <location evidence="1 11">Cytoplasm</location>
    </subcellularLocation>
</comment>
<dbReference type="InterPro" id="IPR018149">
    <property type="entry name" value="Lys-tRNA-synth_II_C"/>
</dbReference>
<dbReference type="InterPro" id="IPR012340">
    <property type="entry name" value="NA-bd_OB-fold"/>
</dbReference>
<evidence type="ECO:0000259" key="13">
    <source>
        <dbReference type="PROSITE" id="PS50862"/>
    </source>
</evidence>
<dbReference type="Pfam" id="PF01336">
    <property type="entry name" value="tRNA_anti-codon"/>
    <property type="match status" value="1"/>
</dbReference>
<dbReference type="GO" id="GO:0004824">
    <property type="term" value="F:lysine-tRNA ligase activity"/>
    <property type="evidence" value="ECO:0007669"/>
    <property type="project" value="UniProtKB-UniRule"/>
</dbReference>
<comment type="cofactor">
    <cofactor evidence="11 12">
        <name>Mg(2+)</name>
        <dbReference type="ChEBI" id="CHEBI:18420"/>
    </cofactor>
    <text evidence="11 12">Binds 3 Mg(2+) ions per subunit.</text>
</comment>
<dbReference type="Gene3D" id="3.30.930.10">
    <property type="entry name" value="Bira Bifunctional Protein, Domain 2"/>
    <property type="match status" value="1"/>
</dbReference>
<accession>A0A0F6CJX8</accession>
<keyword evidence="11 12" id="KW-0460">Magnesium</keyword>
<proteinExistence type="inferred from homology"/>
<dbReference type="GO" id="GO:0006430">
    <property type="term" value="P:lysyl-tRNA aminoacylation"/>
    <property type="evidence" value="ECO:0007669"/>
    <property type="project" value="UniProtKB-UniRule"/>
</dbReference>
<dbReference type="SUPFAM" id="SSF50249">
    <property type="entry name" value="Nucleic acid-binding proteins"/>
    <property type="match status" value="1"/>
</dbReference>
<dbReference type="NCBIfam" id="NF001756">
    <property type="entry name" value="PRK00484.1"/>
    <property type="match status" value="1"/>
</dbReference>
<dbReference type="PRINTS" id="PR00982">
    <property type="entry name" value="TRNASYNTHLYS"/>
</dbReference>
<reference evidence="14 15" key="1">
    <citation type="journal article" date="2011" name="PLoS ONE">
        <title>Core proteome of the minimal cell: comparative proteomics of three mollicute species.</title>
        <authorList>
            <person name="Fisunov G.Y."/>
            <person name="Alexeev D.G."/>
            <person name="Bazaleev N.A."/>
            <person name="Ladygina V.G."/>
            <person name="Galyamina M.A."/>
            <person name="Kondratov I.G."/>
            <person name="Zhukova N.A."/>
            <person name="Serebryakova M.V."/>
            <person name="Demina I.A."/>
            <person name="Govorun V.M."/>
        </authorList>
    </citation>
    <scope>NUCLEOTIDE SEQUENCE [LARGE SCALE GENOMIC DNA]</scope>
    <source>
        <strain evidence="14 15">S6</strain>
    </source>
</reference>
<dbReference type="SUPFAM" id="SSF55681">
    <property type="entry name" value="Class II aaRS and biotin synthetases"/>
    <property type="match status" value="1"/>
</dbReference>
<dbReference type="PANTHER" id="PTHR42918">
    <property type="entry name" value="LYSYL-TRNA SYNTHETASE"/>
    <property type="match status" value="1"/>
</dbReference>
<evidence type="ECO:0000256" key="1">
    <source>
        <dbReference type="ARBA" id="ARBA00004496"/>
    </source>
</evidence>
<evidence type="ECO:0000256" key="12">
    <source>
        <dbReference type="RuleBase" id="RU000336"/>
    </source>
</evidence>
<comment type="subunit">
    <text evidence="2 11">Homodimer.</text>
</comment>
<gene>
    <name evidence="11 14" type="primary">lysS</name>
    <name evidence="14" type="ORF">GCW_00410</name>
</gene>
<keyword evidence="8 11" id="KW-0648">Protein biosynthesis</keyword>
<dbReference type="InterPro" id="IPR004365">
    <property type="entry name" value="NA-bd_OB_tRNA"/>
</dbReference>
<dbReference type="GO" id="GO:0000049">
    <property type="term" value="F:tRNA binding"/>
    <property type="evidence" value="ECO:0007669"/>
    <property type="project" value="TreeGrafter"/>
</dbReference>
<dbReference type="GO" id="GO:0005524">
    <property type="term" value="F:ATP binding"/>
    <property type="evidence" value="ECO:0007669"/>
    <property type="project" value="UniProtKB-UniRule"/>
</dbReference>
<feature type="binding site" evidence="11">
    <location>
        <position position="403"/>
    </location>
    <ligand>
        <name>Mg(2+)</name>
        <dbReference type="ChEBI" id="CHEBI:18420"/>
        <label>1</label>
    </ligand>
</feature>
<dbReference type="EMBL" id="CP006916">
    <property type="protein sequence ID" value="AHB99400.1"/>
    <property type="molecule type" value="Genomic_DNA"/>
</dbReference>
<dbReference type="Proteomes" id="UP000018735">
    <property type="component" value="Chromosome"/>
</dbReference>
<name>A0A0F6CJX8_MYCGL</name>
<evidence type="ECO:0000256" key="11">
    <source>
        <dbReference type="HAMAP-Rule" id="MF_00252"/>
    </source>
</evidence>
<dbReference type="Pfam" id="PF00152">
    <property type="entry name" value="tRNA-synt_2"/>
    <property type="match status" value="1"/>
</dbReference>
<feature type="domain" description="Aminoacyl-transfer RNA synthetases class-II family profile" evidence="13">
    <location>
        <begin position="173"/>
        <end position="487"/>
    </location>
</feature>
<keyword evidence="6 11" id="KW-0547">Nucleotide-binding</keyword>
<keyword evidence="4 11" id="KW-0436">Ligase</keyword>
<comment type="similarity">
    <text evidence="11">Belongs to the class-II aminoacyl-tRNA synthetase family.</text>
</comment>
<dbReference type="RefSeq" id="WP_011883729.1">
    <property type="nucleotide sequence ID" value="NC_023030.2"/>
</dbReference>
<dbReference type="PANTHER" id="PTHR42918:SF15">
    <property type="entry name" value="LYSINE--TRNA LIGASE, CHLOROPLASTIC_MITOCHONDRIAL"/>
    <property type="match status" value="1"/>
</dbReference>
<dbReference type="HAMAP" id="MF_00252">
    <property type="entry name" value="Lys_tRNA_synth_class2"/>
    <property type="match status" value="1"/>
</dbReference>
<dbReference type="InterPro" id="IPR006195">
    <property type="entry name" value="aa-tRNA-synth_II"/>
</dbReference>
<comment type="catalytic activity">
    <reaction evidence="10 11 12">
        <text>tRNA(Lys) + L-lysine + ATP = L-lysyl-tRNA(Lys) + AMP + diphosphate</text>
        <dbReference type="Rhea" id="RHEA:20792"/>
        <dbReference type="Rhea" id="RHEA-COMP:9696"/>
        <dbReference type="Rhea" id="RHEA-COMP:9697"/>
        <dbReference type="ChEBI" id="CHEBI:30616"/>
        <dbReference type="ChEBI" id="CHEBI:32551"/>
        <dbReference type="ChEBI" id="CHEBI:33019"/>
        <dbReference type="ChEBI" id="CHEBI:78442"/>
        <dbReference type="ChEBI" id="CHEBI:78529"/>
        <dbReference type="ChEBI" id="CHEBI:456215"/>
        <dbReference type="EC" id="6.1.1.6"/>
    </reaction>
</comment>
<evidence type="ECO:0000256" key="6">
    <source>
        <dbReference type="ARBA" id="ARBA00022741"/>
    </source>
</evidence>
<dbReference type="InterPro" id="IPR044136">
    <property type="entry name" value="Lys-tRNA-ligase_II_N"/>
</dbReference>
<dbReference type="InterPro" id="IPR045864">
    <property type="entry name" value="aa-tRNA-synth_II/BPL/LPL"/>
</dbReference>
<dbReference type="InterPro" id="IPR002313">
    <property type="entry name" value="Lys-tRNA-ligase_II"/>
</dbReference>
<keyword evidence="3 11" id="KW-0963">Cytoplasm</keyword>
<evidence type="ECO:0000256" key="10">
    <source>
        <dbReference type="ARBA" id="ARBA00048573"/>
    </source>
</evidence>
<dbReference type="eggNOG" id="COG1190">
    <property type="taxonomic scope" value="Bacteria"/>
</dbReference>
<keyword evidence="7 11" id="KW-0067">ATP-binding</keyword>
<dbReference type="AlphaFoldDB" id="A0A0F6CJX8"/>
<dbReference type="Gene3D" id="2.40.50.140">
    <property type="entry name" value="Nucleic acid-binding proteins"/>
    <property type="match status" value="1"/>
</dbReference>
<protein>
    <recommendedName>
        <fullName evidence="11">Lysine--tRNA ligase</fullName>
        <ecNumber evidence="11">6.1.1.6</ecNumber>
    </recommendedName>
    <alternativeName>
        <fullName evidence="11">Lysyl-tRNA synthetase</fullName>
        <shortName evidence="11">LysRS</shortName>
    </alternativeName>
</protein>
<dbReference type="PROSITE" id="PS50862">
    <property type="entry name" value="AA_TRNA_LIGASE_II"/>
    <property type="match status" value="1"/>
</dbReference>
<evidence type="ECO:0000256" key="7">
    <source>
        <dbReference type="ARBA" id="ARBA00022840"/>
    </source>
</evidence>
<keyword evidence="5 11" id="KW-0479">Metal-binding</keyword>
<evidence type="ECO:0000256" key="5">
    <source>
        <dbReference type="ARBA" id="ARBA00022723"/>
    </source>
</evidence>
<dbReference type="KEGG" id="mgz:GCW_00410"/>